<evidence type="ECO:0000313" key="1">
    <source>
        <dbReference type="EMBL" id="SVC39595.1"/>
    </source>
</evidence>
<accession>A0A382LV59</accession>
<protein>
    <submittedName>
        <fullName evidence="1">Uncharacterized protein</fullName>
    </submittedName>
</protein>
<dbReference type="AlphaFoldDB" id="A0A382LV59"/>
<dbReference type="EMBL" id="UINC01088938">
    <property type="protein sequence ID" value="SVC39595.1"/>
    <property type="molecule type" value="Genomic_DNA"/>
</dbReference>
<reference evidence="1" key="1">
    <citation type="submission" date="2018-05" db="EMBL/GenBank/DDBJ databases">
        <authorList>
            <person name="Lanie J.A."/>
            <person name="Ng W.-L."/>
            <person name="Kazmierczak K.M."/>
            <person name="Andrzejewski T.M."/>
            <person name="Davidsen T.M."/>
            <person name="Wayne K.J."/>
            <person name="Tettelin H."/>
            <person name="Glass J.I."/>
            <person name="Rusch D."/>
            <person name="Podicherti R."/>
            <person name="Tsui H.-C.T."/>
            <person name="Winkler M.E."/>
        </authorList>
    </citation>
    <scope>NUCLEOTIDE SEQUENCE</scope>
</reference>
<sequence>TGDGDLFYDADGISGGGIHIATLTGSPDDVDATDFLYIY</sequence>
<organism evidence="1">
    <name type="scientific">marine metagenome</name>
    <dbReference type="NCBI Taxonomy" id="408172"/>
    <lineage>
        <taxon>unclassified sequences</taxon>
        <taxon>metagenomes</taxon>
        <taxon>ecological metagenomes</taxon>
    </lineage>
</organism>
<proteinExistence type="predicted"/>
<gene>
    <name evidence="1" type="ORF">METZ01_LOCUS292449</name>
</gene>
<name>A0A382LV59_9ZZZZ</name>
<feature type="non-terminal residue" evidence="1">
    <location>
        <position position="1"/>
    </location>
</feature>